<dbReference type="AlphaFoldDB" id="A0A1M5PS84"/>
<reference evidence="2 3" key="1">
    <citation type="submission" date="2016-11" db="EMBL/GenBank/DDBJ databases">
        <authorList>
            <person name="Jaros S."/>
            <person name="Januszkiewicz K."/>
            <person name="Wedrychowicz H."/>
        </authorList>
    </citation>
    <scope>NUCLEOTIDE SEQUENCE [LARGE SCALE GENOMIC DNA]</scope>
    <source>
        <strain evidence="2 3">CGMCC 1.7049</strain>
    </source>
</reference>
<organism evidence="2 3">
    <name type="scientific">Hydrocarboniphaga daqingensis</name>
    <dbReference type="NCBI Taxonomy" id="490188"/>
    <lineage>
        <taxon>Bacteria</taxon>
        <taxon>Pseudomonadati</taxon>
        <taxon>Pseudomonadota</taxon>
        <taxon>Gammaproteobacteria</taxon>
        <taxon>Nevskiales</taxon>
        <taxon>Nevskiaceae</taxon>
        <taxon>Hydrocarboniphaga</taxon>
    </lineage>
</organism>
<keyword evidence="1" id="KW-0812">Transmembrane</keyword>
<evidence type="ECO:0000313" key="2">
    <source>
        <dbReference type="EMBL" id="SHH04704.1"/>
    </source>
</evidence>
<sequence>MSAWSRGLLAGPVVFVTAATVMAGAALWLPAGPAQIDNLVLPIVLFPAIWAALFFYACLDRRLRRAWGLTLLLLLANAALIASRFVGTPAVRP</sequence>
<dbReference type="STRING" id="490188.SAMN04488068_2285"/>
<keyword evidence="1" id="KW-1133">Transmembrane helix</keyword>
<dbReference type="EMBL" id="FQWZ01000005">
    <property type="protein sequence ID" value="SHH04704.1"/>
    <property type="molecule type" value="Genomic_DNA"/>
</dbReference>
<evidence type="ECO:0000313" key="3">
    <source>
        <dbReference type="Proteomes" id="UP000199758"/>
    </source>
</evidence>
<keyword evidence="1" id="KW-0472">Membrane</keyword>
<accession>A0A1M5PS84</accession>
<proteinExistence type="predicted"/>
<protein>
    <submittedName>
        <fullName evidence="2">Uncharacterized protein</fullName>
    </submittedName>
</protein>
<gene>
    <name evidence="2" type="ORF">SAMN04488068_2285</name>
</gene>
<name>A0A1M5PS84_9GAMM</name>
<dbReference type="RefSeq" id="WP_072898018.1">
    <property type="nucleotide sequence ID" value="NZ_FQWZ01000005.1"/>
</dbReference>
<keyword evidence="3" id="KW-1185">Reference proteome</keyword>
<feature type="transmembrane region" description="Helical" evidence="1">
    <location>
        <begin position="66"/>
        <end position="86"/>
    </location>
</feature>
<feature type="transmembrane region" description="Helical" evidence="1">
    <location>
        <begin position="39"/>
        <end position="59"/>
    </location>
</feature>
<evidence type="ECO:0000256" key="1">
    <source>
        <dbReference type="SAM" id="Phobius"/>
    </source>
</evidence>
<dbReference type="Proteomes" id="UP000199758">
    <property type="component" value="Unassembled WGS sequence"/>
</dbReference>